<evidence type="ECO:0000313" key="2">
    <source>
        <dbReference type="Proteomes" id="UP000255529"/>
    </source>
</evidence>
<accession>A0A380AB75</accession>
<dbReference type="Pfam" id="PF10761">
    <property type="entry name" value="DUF2590"/>
    <property type="match status" value="1"/>
</dbReference>
<proteinExistence type="predicted"/>
<dbReference type="EMBL" id="UGYN01000002">
    <property type="protein sequence ID" value="SUI76730.1"/>
    <property type="molecule type" value="Genomic_DNA"/>
</dbReference>
<sequence>MADELYIDLLITDRDFTLNAGNEPELCSNRISIGQDIKHALMESGLPALLIAERSPTLRADIIMQMIILVEDDARLVPGQIYINEESSTRLTILAETYEFGPIDAGITYGD</sequence>
<name>A0A380AB75_9GAMM</name>
<protein>
    <submittedName>
        <fullName evidence="1">Protein of uncharacterized function (DUF2590)</fullName>
    </submittedName>
</protein>
<dbReference type="RefSeq" id="WP_115184074.1">
    <property type="nucleotide sequence ID" value="NZ_CAMKUF010000003.1"/>
</dbReference>
<dbReference type="Proteomes" id="UP000255529">
    <property type="component" value="Unassembled WGS sequence"/>
</dbReference>
<gene>
    <name evidence="1" type="ORF">NCTC11544_03868</name>
</gene>
<reference evidence="1 2" key="1">
    <citation type="submission" date="2018-06" db="EMBL/GenBank/DDBJ databases">
        <authorList>
            <consortium name="Pathogen Informatics"/>
            <person name="Doyle S."/>
        </authorList>
    </citation>
    <scope>NUCLEOTIDE SEQUENCE [LARGE SCALE GENOMIC DNA]</scope>
    <source>
        <strain evidence="1 2">NCTC11544</strain>
    </source>
</reference>
<dbReference type="InterPro" id="IPR019697">
    <property type="entry name" value="Phage_HP1_Orf28"/>
</dbReference>
<dbReference type="AlphaFoldDB" id="A0A380AB75"/>
<evidence type="ECO:0000313" key="1">
    <source>
        <dbReference type="EMBL" id="SUI76730.1"/>
    </source>
</evidence>
<organism evidence="1 2">
    <name type="scientific">Serratia quinivorans</name>
    <dbReference type="NCBI Taxonomy" id="137545"/>
    <lineage>
        <taxon>Bacteria</taxon>
        <taxon>Pseudomonadati</taxon>
        <taxon>Pseudomonadota</taxon>
        <taxon>Gammaproteobacteria</taxon>
        <taxon>Enterobacterales</taxon>
        <taxon>Yersiniaceae</taxon>
        <taxon>Serratia</taxon>
    </lineage>
</organism>